<evidence type="ECO:0000313" key="2">
    <source>
        <dbReference type="Proteomes" id="UP000222916"/>
    </source>
</evidence>
<reference evidence="2" key="1">
    <citation type="journal article" date="2018" name="BMC Genomics">
        <title>The complete and fully assembled genome sequence of Aeromonas salmonicida subsp. pectinolytica and its comparative analysis with other Aeromonas species: investigation of the mobilome in environmental and pathogenic strains.</title>
        <authorList>
            <person name="Pfeiffer F."/>
            <person name="Zamora-Lagos M.A."/>
            <person name="Blettinger M."/>
            <person name="Yeroslaviz A."/>
            <person name="Dahl A."/>
            <person name="Gruber S."/>
            <person name="Habermann B.H."/>
        </authorList>
    </citation>
    <scope>NUCLEOTIDE SEQUENCE [LARGE SCALE GENOMIC DNA]</scope>
    <source>
        <strain evidence="2">34mel</strain>
    </source>
</reference>
<dbReference type="AlphaFoldDB" id="A0A2D1QBB6"/>
<protein>
    <submittedName>
        <fullName evidence="1">Uncharacterized protein</fullName>
    </submittedName>
</protein>
<organism evidence="1 2">
    <name type="scientific">Aeromonas salmonicida subsp. pectinolytica 34mel</name>
    <dbReference type="NCBI Taxonomy" id="1324960"/>
    <lineage>
        <taxon>Bacteria</taxon>
        <taxon>Pseudomonadati</taxon>
        <taxon>Pseudomonadota</taxon>
        <taxon>Gammaproteobacteria</taxon>
        <taxon>Aeromonadales</taxon>
        <taxon>Aeromonadaceae</taxon>
        <taxon>Aeromonas</taxon>
    </lineage>
</organism>
<evidence type="ECO:0000313" key="1">
    <source>
        <dbReference type="EMBL" id="ATP07513.1"/>
    </source>
</evidence>
<gene>
    <name evidence="1" type="ORF">Asalp_02570</name>
</gene>
<sequence length="37" mass="4204">MSFSRLPLHHQLDGYLALLCKVVARLKSTQAMGKYKV</sequence>
<accession>A0A2D1QBB6</accession>
<dbReference type="Proteomes" id="UP000222916">
    <property type="component" value="Chromosome"/>
</dbReference>
<dbReference type="EMBL" id="CP022426">
    <property type="protein sequence ID" value="ATP07513.1"/>
    <property type="molecule type" value="Genomic_DNA"/>
</dbReference>
<proteinExistence type="predicted"/>
<name>A0A2D1QBB6_AERSA</name>